<feature type="signal peptide" evidence="1">
    <location>
        <begin position="1"/>
        <end position="18"/>
    </location>
</feature>
<reference evidence="2" key="2">
    <citation type="submission" date="2025-09" db="UniProtKB">
        <authorList>
            <consortium name="Ensembl"/>
        </authorList>
    </citation>
    <scope>IDENTIFICATION</scope>
</reference>
<dbReference type="GeneTree" id="ENSGT01030000234784"/>
<evidence type="ECO:0000313" key="2">
    <source>
        <dbReference type="Ensembl" id="ENSPKIP00000036489.1"/>
    </source>
</evidence>
<evidence type="ECO:0000256" key="1">
    <source>
        <dbReference type="SAM" id="SignalP"/>
    </source>
</evidence>
<keyword evidence="1" id="KW-0732">Signal</keyword>
<dbReference type="Gene3D" id="3.10.130.10">
    <property type="entry name" value="Ribonuclease A-like domain"/>
    <property type="match status" value="1"/>
</dbReference>
<dbReference type="InterPro" id="IPR036816">
    <property type="entry name" value="RNaseA-like_dom_sf"/>
</dbReference>
<feature type="chain" id="PRO_5017222187" evidence="1">
    <location>
        <begin position="19"/>
        <end position="149"/>
    </location>
</feature>
<name>A0A3B3T0T0_9TELE</name>
<evidence type="ECO:0000313" key="3">
    <source>
        <dbReference type="Proteomes" id="UP000261540"/>
    </source>
</evidence>
<reference evidence="2" key="1">
    <citation type="submission" date="2025-08" db="UniProtKB">
        <authorList>
            <consortium name="Ensembl"/>
        </authorList>
    </citation>
    <scope>IDENTIFICATION</scope>
</reference>
<dbReference type="Ensembl" id="ENSPKIT00000017436.1">
    <property type="protein sequence ID" value="ENSPKIP00000036489.1"/>
    <property type="gene ID" value="ENSPKIG00000015039.1"/>
</dbReference>
<proteinExistence type="predicted"/>
<dbReference type="Proteomes" id="UP000261540">
    <property type="component" value="Unplaced"/>
</dbReference>
<keyword evidence="3" id="KW-1185">Reference proteome</keyword>
<sequence length="149" mass="16941">MKLVLLQTLCFAIGLVTIEPNPEPCTSANGNNAYDEFLSKHVCNDTLVNINLNEWQMLFNEHKALCDSNRTTQSFLQYNDKSHINGVCKRNGLNIHMDNLCISNHAFSFITVKMDNNCNIQNVTNVTKYIILGCDKFTFMEAKIIYGKI</sequence>
<organism evidence="2 3">
    <name type="scientific">Paramormyrops kingsleyae</name>
    <dbReference type="NCBI Taxonomy" id="1676925"/>
    <lineage>
        <taxon>Eukaryota</taxon>
        <taxon>Metazoa</taxon>
        <taxon>Chordata</taxon>
        <taxon>Craniata</taxon>
        <taxon>Vertebrata</taxon>
        <taxon>Euteleostomi</taxon>
        <taxon>Actinopterygii</taxon>
        <taxon>Neopterygii</taxon>
        <taxon>Teleostei</taxon>
        <taxon>Osteoglossocephala</taxon>
        <taxon>Osteoglossomorpha</taxon>
        <taxon>Osteoglossiformes</taxon>
        <taxon>Mormyridae</taxon>
        <taxon>Paramormyrops</taxon>
    </lineage>
</organism>
<protein>
    <submittedName>
        <fullName evidence="2">Si:dkey-237j11.3</fullName>
    </submittedName>
</protein>
<dbReference type="AlphaFoldDB" id="A0A3B3T0T0"/>
<accession>A0A3B3T0T0</accession>